<evidence type="ECO:0000256" key="11">
    <source>
        <dbReference type="SAM" id="Phobius"/>
    </source>
</evidence>
<keyword evidence="5 9" id="KW-0297">G-protein coupled receptor</keyword>
<sequence length="358" mass="41289">MRREDIRGRHAQVKKRRGEKTRRGVQREGKGRKGSQRYDRQQGSQRSKLTAYVEMSVIHASALSLVVISLERYQAVVQPLEAGYRCTRTKAVAAILVIWTMAFISAGPLLWIIQYGDFQYYDGSRQPSCIMALTSRWAISYIVISHVIFFFLPMFLLVALYAVIAQRLLVDTYDLTHKKQTPQTRARKQVAVMMATVVFFFFLCLLPIRVFFLWIIAVPQEYQQNLGIEGFYNILYFCRVMIYINSSINPILYNMTSTKFRNAFRRVFRGRRSRLHRQHTTYSNTSYNTPNNNSSKTLRLHYGANCSMVYRTMGHHKTAGQQHQTLTTTSSTSASSQVTRQTSTASTRSHTPARDTLV</sequence>
<keyword evidence="3 9" id="KW-0812">Transmembrane</keyword>
<evidence type="ECO:0000256" key="8">
    <source>
        <dbReference type="ARBA" id="ARBA00023224"/>
    </source>
</evidence>
<evidence type="ECO:0000256" key="7">
    <source>
        <dbReference type="ARBA" id="ARBA00023170"/>
    </source>
</evidence>
<dbReference type="GO" id="GO:0005886">
    <property type="term" value="C:plasma membrane"/>
    <property type="evidence" value="ECO:0007669"/>
    <property type="project" value="TreeGrafter"/>
</dbReference>
<reference evidence="13" key="1">
    <citation type="submission" date="2023-10" db="EMBL/GenBank/DDBJ databases">
        <title>Genome assemblies of two species of porcelain crab, Petrolisthes cinctipes and Petrolisthes manimaculis (Anomura: Porcellanidae).</title>
        <authorList>
            <person name="Angst P."/>
        </authorList>
    </citation>
    <scope>NUCLEOTIDE SEQUENCE</scope>
    <source>
        <strain evidence="13">PB745_01</strain>
        <tissue evidence="13">Gill</tissue>
    </source>
</reference>
<dbReference type="GO" id="GO:0004930">
    <property type="term" value="F:G protein-coupled receptor activity"/>
    <property type="evidence" value="ECO:0007669"/>
    <property type="project" value="UniProtKB-KW"/>
</dbReference>
<keyword evidence="14" id="KW-1185">Reference proteome</keyword>
<feature type="compositionally biased region" description="Basic residues" evidence="10">
    <location>
        <begin position="9"/>
        <end position="20"/>
    </location>
</feature>
<evidence type="ECO:0000256" key="10">
    <source>
        <dbReference type="SAM" id="MobiDB-lite"/>
    </source>
</evidence>
<gene>
    <name evidence="13" type="ORF">Pcinc_026155</name>
</gene>
<protein>
    <recommendedName>
        <fullName evidence="12">G-protein coupled receptors family 1 profile domain-containing protein</fullName>
    </recommendedName>
</protein>
<dbReference type="AlphaFoldDB" id="A0AAE1F7G2"/>
<comment type="similarity">
    <text evidence="2 9">Belongs to the G-protein coupled receptor 1 family.</text>
</comment>
<evidence type="ECO:0000259" key="12">
    <source>
        <dbReference type="PROSITE" id="PS50262"/>
    </source>
</evidence>
<dbReference type="Gene3D" id="1.20.1070.10">
    <property type="entry name" value="Rhodopsin 7-helix transmembrane proteins"/>
    <property type="match status" value="1"/>
</dbReference>
<proteinExistence type="inferred from homology"/>
<feature type="transmembrane region" description="Helical" evidence="11">
    <location>
        <begin position="91"/>
        <end position="113"/>
    </location>
</feature>
<dbReference type="InterPro" id="IPR000276">
    <property type="entry name" value="GPCR_Rhodpsn"/>
</dbReference>
<evidence type="ECO:0000256" key="1">
    <source>
        <dbReference type="ARBA" id="ARBA00004141"/>
    </source>
</evidence>
<dbReference type="PROSITE" id="PS00237">
    <property type="entry name" value="G_PROTEIN_RECEP_F1_1"/>
    <property type="match status" value="1"/>
</dbReference>
<comment type="caution">
    <text evidence="13">The sequence shown here is derived from an EMBL/GenBank/DDBJ whole genome shotgun (WGS) entry which is preliminary data.</text>
</comment>
<name>A0AAE1F7G2_PETCI</name>
<dbReference type="PRINTS" id="PR00237">
    <property type="entry name" value="GPCRRHODOPSN"/>
</dbReference>
<feature type="compositionally biased region" description="Low complexity" evidence="10">
    <location>
        <begin position="321"/>
        <end position="350"/>
    </location>
</feature>
<dbReference type="InterPro" id="IPR017452">
    <property type="entry name" value="GPCR_Rhodpsn_7TM"/>
</dbReference>
<comment type="subcellular location">
    <subcellularLocation>
        <location evidence="1">Membrane</location>
        <topology evidence="1">Multi-pass membrane protein</topology>
    </subcellularLocation>
</comment>
<feature type="region of interest" description="Disordered" evidence="10">
    <location>
        <begin position="317"/>
        <end position="358"/>
    </location>
</feature>
<feature type="domain" description="G-protein coupled receptors family 1 profile" evidence="12">
    <location>
        <begin position="60"/>
        <end position="253"/>
    </location>
</feature>
<dbReference type="EMBL" id="JAWQEG010003008">
    <property type="protein sequence ID" value="KAK3868456.1"/>
    <property type="molecule type" value="Genomic_DNA"/>
</dbReference>
<evidence type="ECO:0000256" key="4">
    <source>
        <dbReference type="ARBA" id="ARBA00022989"/>
    </source>
</evidence>
<feature type="compositionally biased region" description="Basic and acidic residues" evidence="10">
    <location>
        <begin position="21"/>
        <end position="40"/>
    </location>
</feature>
<feature type="transmembrane region" description="Helical" evidence="11">
    <location>
        <begin position="190"/>
        <end position="214"/>
    </location>
</feature>
<keyword evidence="7 9" id="KW-0675">Receptor</keyword>
<evidence type="ECO:0000256" key="3">
    <source>
        <dbReference type="ARBA" id="ARBA00022692"/>
    </source>
</evidence>
<organism evidence="13 14">
    <name type="scientific">Petrolisthes cinctipes</name>
    <name type="common">Flat porcelain crab</name>
    <dbReference type="NCBI Taxonomy" id="88211"/>
    <lineage>
        <taxon>Eukaryota</taxon>
        <taxon>Metazoa</taxon>
        <taxon>Ecdysozoa</taxon>
        <taxon>Arthropoda</taxon>
        <taxon>Crustacea</taxon>
        <taxon>Multicrustacea</taxon>
        <taxon>Malacostraca</taxon>
        <taxon>Eumalacostraca</taxon>
        <taxon>Eucarida</taxon>
        <taxon>Decapoda</taxon>
        <taxon>Pleocyemata</taxon>
        <taxon>Anomura</taxon>
        <taxon>Galatheoidea</taxon>
        <taxon>Porcellanidae</taxon>
        <taxon>Petrolisthes</taxon>
    </lineage>
</organism>
<evidence type="ECO:0000256" key="9">
    <source>
        <dbReference type="RuleBase" id="RU000688"/>
    </source>
</evidence>
<evidence type="ECO:0000256" key="2">
    <source>
        <dbReference type="ARBA" id="ARBA00010663"/>
    </source>
</evidence>
<dbReference type="PANTHER" id="PTHR24243:SF233">
    <property type="entry name" value="THYROTROPIN-RELEASING HORMONE RECEPTOR"/>
    <property type="match status" value="1"/>
</dbReference>
<feature type="region of interest" description="Disordered" evidence="10">
    <location>
        <begin position="1"/>
        <end position="43"/>
    </location>
</feature>
<evidence type="ECO:0000256" key="6">
    <source>
        <dbReference type="ARBA" id="ARBA00023136"/>
    </source>
</evidence>
<dbReference type="PANTHER" id="PTHR24243">
    <property type="entry name" value="G-PROTEIN COUPLED RECEPTOR"/>
    <property type="match status" value="1"/>
</dbReference>
<evidence type="ECO:0000313" key="13">
    <source>
        <dbReference type="EMBL" id="KAK3868456.1"/>
    </source>
</evidence>
<evidence type="ECO:0000256" key="5">
    <source>
        <dbReference type="ARBA" id="ARBA00023040"/>
    </source>
</evidence>
<feature type="transmembrane region" description="Helical" evidence="11">
    <location>
        <begin position="141"/>
        <end position="169"/>
    </location>
</feature>
<accession>A0AAE1F7G2</accession>
<dbReference type="PROSITE" id="PS50262">
    <property type="entry name" value="G_PROTEIN_RECEP_F1_2"/>
    <property type="match status" value="1"/>
</dbReference>
<evidence type="ECO:0000313" key="14">
    <source>
        <dbReference type="Proteomes" id="UP001286313"/>
    </source>
</evidence>
<dbReference type="Pfam" id="PF00001">
    <property type="entry name" value="7tm_1"/>
    <property type="match status" value="1"/>
</dbReference>
<dbReference type="SUPFAM" id="SSF81321">
    <property type="entry name" value="Family A G protein-coupled receptor-like"/>
    <property type="match status" value="1"/>
</dbReference>
<dbReference type="Proteomes" id="UP001286313">
    <property type="component" value="Unassembled WGS sequence"/>
</dbReference>
<feature type="transmembrane region" description="Helical" evidence="11">
    <location>
        <begin position="234"/>
        <end position="256"/>
    </location>
</feature>
<keyword evidence="4 11" id="KW-1133">Transmembrane helix</keyword>
<keyword evidence="6 11" id="KW-0472">Membrane</keyword>
<keyword evidence="8 9" id="KW-0807">Transducer</keyword>